<evidence type="ECO:0000256" key="7">
    <source>
        <dbReference type="ARBA" id="ARBA00022842"/>
    </source>
</evidence>
<dbReference type="PANTHER" id="PTHR43532">
    <property type="entry name" value="GLUCOSE-1-PHOSPHATE THYMIDYLYLTRANSFERASE"/>
    <property type="match status" value="1"/>
</dbReference>
<dbReference type="InterPro" id="IPR029044">
    <property type="entry name" value="Nucleotide-diphossugar_trans"/>
</dbReference>
<evidence type="ECO:0000256" key="5">
    <source>
        <dbReference type="ARBA" id="ARBA00022695"/>
    </source>
</evidence>
<organism evidence="11 12">
    <name type="scientific">Candidatus Andersenbacteria bacterium CG10_big_fil_rev_8_21_14_0_10_54_11</name>
    <dbReference type="NCBI Taxonomy" id="1974485"/>
    <lineage>
        <taxon>Bacteria</taxon>
        <taxon>Candidatus Anderseniibacteriota</taxon>
    </lineage>
</organism>
<dbReference type="Gene3D" id="3.90.550.10">
    <property type="entry name" value="Spore Coat Polysaccharide Biosynthesis Protein SpsA, Chain A"/>
    <property type="match status" value="1"/>
</dbReference>
<dbReference type="InterPro" id="IPR005907">
    <property type="entry name" value="G1P_thy_trans_s"/>
</dbReference>
<proteinExistence type="inferred from homology"/>
<dbReference type="AlphaFoldDB" id="A0A2M6WYC3"/>
<keyword evidence="7 9" id="KW-0460">Magnesium</keyword>
<gene>
    <name evidence="11" type="primary">rfbA</name>
    <name evidence="11" type="ORF">COT71_04285</name>
</gene>
<dbReference type="InterPro" id="IPR005835">
    <property type="entry name" value="NTP_transferase_dom"/>
</dbReference>
<name>A0A2M6WYC3_9BACT</name>
<dbReference type="PANTHER" id="PTHR43532:SF1">
    <property type="entry name" value="GLUCOSE-1-PHOSPHATE THYMIDYLYLTRANSFERASE 1"/>
    <property type="match status" value="1"/>
</dbReference>
<evidence type="ECO:0000256" key="3">
    <source>
        <dbReference type="ARBA" id="ARBA00012461"/>
    </source>
</evidence>
<evidence type="ECO:0000256" key="1">
    <source>
        <dbReference type="ARBA" id="ARBA00001946"/>
    </source>
</evidence>
<evidence type="ECO:0000256" key="6">
    <source>
        <dbReference type="ARBA" id="ARBA00022723"/>
    </source>
</evidence>
<comment type="caution">
    <text evidence="11">The sequence shown here is derived from an EMBL/GenBank/DDBJ whole genome shotgun (WGS) entry which is preliminary data.</text>
</comment>
<keyword evidence="5 9" id="KW-0548">Nucleotidyltransferase</keyword>
<dbReference type="Proteomes" id="UP000230731">
    <property type="component" value="Unassembled WGS sequence"/>
</dbReference>
<evidence type="ECO:0000313" key="12">
    <source>
        <dbReference type="Proteomes" id="UP000230731"/>
    </source>
</evidence>
<evidence type="ECO:0000259" key="10">
    <source>
        <dbReference type="Pfam" id="PF00483"/>
    </source>
</evidence>
<evidence type="ECO:0000256" key="4">
    <source>
        <dbReference type="ARBA" id="ARBA00022679"/>
    </source>
</evidence>
<dbReference type="EMBL" id="PEZP01000046">
    <property type="protein sequence ID" value="PIT97766.1"/>
    <property type="molecule type" value="Genomic_DNA"/>
</dbReference>
<keyword evidence="6 9" id="KW-0479">Metal-binding</keyword>
<dbReference type="CDD" id="cd02538">
    <property type="entry name" value="G1P_TT_short"/>
    <property type="match status" value="1"/>
</dbReference>
<dbReference type="SUPFAM" id="SSF53448">
    <property type="entry name" value="Nucleotide-diphospho-sugar transferases"/>
    <property type="match status" value="1"/>
</dbReference>
<dbReference type="NCBIfam" id="TIGR01207">
    <property type="entry name" value="rmlA"/>
    <property type="match status" value="1"/>
</dbReference>
<dbReference type="FunFam" id="3.90.550.10:FF:000023">
    <property type="entry name" value="Glucose-1-phosphate thymidylyltransferase"/>
    <property type="match status" value="1"/>
</dbReference>
<comment type="cofactor">
    <cofactor evidence="1">
        <name>Mg(2+)</name>
        <dbReference type="ChEBI" id="CHEBI:18420"/>
    </cofactor>
</comment>
<protein>
    <recommendedName>
        <fullName evidence="3 9">Glucose-1-phosphate thymidylyltransferase</fullName>
        <ecNumber evidence="3 9">2.7.7.24</ecNumber>
    </recommendedName>
</protein>
<comment type="catalytic activity">
    <reaction evidence="8 9">
        <text>dTTP + alpha-D-glucose 1-phosphate + H(+) = dTDP-alpha-D-glucose + diphosphate</text>
        <dbReference type="Rhea" id="RHEA:15225"/>
        <dbReference type="ChEBI" id="CHEBI:15378"/>
        <dbReference type="ChEBI" id="CHEBI:33019"/>
        <dbReference type="ChEBI" id="CHEBI:37568"/>
        <dbReference type="ChEBI" id="CHEBI:57477"/>
        <dbReference type="ChEBI" id="CHEBI:58601"/>
        <dbReference type="EC" id="2.7.7.24"/>
    </reaction>
</comment>
<dbReference type="GO" id="GO:0008879">
    <property type="term" value="F:glucose-1-phosphate thymidylyltransferase activity"/>
    <property type="evidence" value="ECO:0007669"/>
    <property type="project" value="UniProtKB-EC"/>
</dbReference>
<comment type="function">
    <text evidence="9">Catalyzes the formation of dTDP-glucose, from dTTP and glucose 1-phosphate, as well as its pyrophosphorolysis.</text>
</comment>
<accession>A0A2M6WYC3</accession>
<keyword evidence="4 9" id="KW-0808">Transferase</keyword>
<dbReference type="Pfam" id="PF00483">
    <property type="entry name" value="NTP_transferase"/>
    <property type="match status" value="1"/>
</dbReference>
<comment type="similarity">
    <text evidence="2 9">Belongs to the glucose-1-phosphate thymidylyltransferase family.</text>
</comment>
<evidence type="ECO:0000256" key="8">
    <source>
        <dbReference type="ARBA" id="ARBA00049336"/>
    </source>
</evidence>
<evidence type="ECO:0000256" key="9">
    <source>
        <dbReference type="RuleBase" id="RU003706"/>
    </source>
</evidence>
<evidence type="ECO:0000313" key="11">
    <source>
        <dbReference type="EMBL" id="PIT97766.1"/>
    </source>
</evidence>
<feature type="domain" description="Nucleotidyl transferase" evidence="10">
    <location>
        <begin position="2"/>
        <end position="240"/>
    </location>
</feature>
<evidence type="ECO:0000256" key="2">
    <source>
        <dbReference type="ARBA" id="ARBA00010480"/>
    </source>
</evidence>
<sequence length="316" mass="34160">MKGILLAGGAGTRLHPLTQVMSKQLLPVYDKPMIYYPLSMLMLAGIREVLIISTPRDLPGFRELLGDGSRVGLSISYAEQSKPDGLPQAFVIGEEFIGSESVALILGDNMMYGSGISGILQAARQKIESEGGFHIFGYHVPDPERFGIVSFDERGAVTAIEEKPQQPRSHYAIPGVYFCDNQVAAQAKQLVPSPRGETEITDLHRRYLAAGRLSVTVLPRGIAWLDAGTHTSLLQAANFVQIVEERQGLKIGCIEEVAYRMGYVGRDQLMALGEELKKSGYGDYLLAVAADEDVMSGSTTQEEAQAKAVVEAAGGT</sequence>
<dbReference type="EC" id="2.7.7.24" evidence="3 9"/>
<reference evidence="12" key="1">
    <citation type="submission" date="2017-09" db="EMBL/GenBank/DDBJ databases">
        <title>Depth-based differentiation of microbial function through sediment-hosted aquifers and enrichment of novel symbionts in the deep terrestrial subsurface.</title>
        <authorList>
            <person name="Probst A.J."/>
            <person name="Ladd B."/>
            <person name="Jarett J.K."/>
            <person name="Geller-Mcgrath D.E."/>
            <person name="Sieber C.M.K."/>
            <person name="Emerson J.B."/>
            <person name="Anantharaman K."/>
            <person name="Thomas B.C."/>
            <person name="Malmstrom R."/>
            <person name="Stieglmeier M."/>
            <person name="Klingl A."/>
            <person name="Woyke T."/>
            <person name="Ryan C.M."/>
            <person name="Banfield J.F."/>
        </authorList>
    </citation>
    <scope>NUCLEOTIDE SEQUENCE [LARGE SCALE GENOMIC DNA]</scope>
</reference>
<dbReference type="GO" id="GO:0046872">
    <property type="term" value="F:metal ion binding"/>
    <property type="evidence" value="ECO:0007669"/>
    <property type="project" value="UniProtKB-KW"/>
</dbReference>